<dbReference type="PANTHER" id="PTHR15822:SF4">
    <property type="entry name" value="TYROSYL-DNA PHOSPHODIESTERASE 2"/>
    <property type="match status" value="1"/>
</dbReference>
<dbReference type="AlphaFoldDB" id="A0A8T2U426"/>
<dbReference type="GO" id="GO:0070260">
    <property type="term" value="F:5'-tyrosyl-DNA phosphodiesterase activity"/>
    <property type="evidence" value="ECO:0007669"/>
    <property type="project" value="TreeGrafter"/>
</dbReference>
<dbReference type="Gene3D" id="3.60.10.10">
    <property type="entry name" value="Endonuclease/exonuclease/phosphatase"/>
    <property type="match status" value="1"/>
</dbReference>
<dbReference type="GO" id="GO:0003697">
    <property type="term" value="F:single-stranded DNA binding"/>
    <property type="evidence" value="ECO:0007669"/>
    <property type="project" value="TreeGrafter"/>
</dbReference>
<reference evidence="11" key="1">
    <citation type="submission" date="2021-08" db="EMBL/GenBank/DDBJ databases">
        <title>WGS assembly of Ceratopteris richardii.</title>
        <authorList>
            <person name="Marchant D.B."/>
            <person name="Chen G."/>
            <person name="Jenkins J."/>
            <person name="Shu S."/>
            <person name="Leebens-Mack J."/>
            <person name="Grimwood J."/>
            <person name="Schmutz J."/>
            <person name="Soltis P."/>
            <person name="Soltis D."/>
            <person name="Chen Z.-H."/>
        </authorList>
    </citation>
    <scope>NUCLEOTIDE SEQUENCE</scope>
    <source>
        <strain evidence="11">Whitten #5841</strain>
        <tissue evidence="11">Leaf</tissue>
    </source>
</reference>
<dbReference type="GO" id="GO:0046872">
    <property type="term" value="F:metal ion binding"/>
    <property type="evidence" value="ECO:0007669"/>
    <property type="project" value="UniProtKB-KW"/>
</dbReference>
<dbReference type="GO" id="GO:0005634">
    <property type="term" value="C:nucleus"/>
    <property type="evidence" value="ECO:0007669"/>
    <property type="project" value="UniProtKB-SubCell"/>
</dbReference>
<evidence type="ECO:0000256" key="4">
    <source>
        <dbReference type="ARBA" id="ARBA00022722"/>
    </source>
</evidence>
<dbReference type="InterPro" id="IPR051547">
    <property type="entry name" value="TDP2-like"/>
</dbReference>
<evidence type="ECO:0000313" key="12">
    <source>
        <dbReference type="Proteomes" id="UP000825935"/>
    </source>
</evidence>
<evidence type="ECO:0000256" key="8">
    <source>
        <dbReference type="ARBA" id="ARBA00022842"/>
    </source>
</evidence>
<evidence type="ECO:0000256" key="6">
    <source>
        <dbReference type="ARBA" id="ARBA00022763"/>
    </source>
</evidence>
<dbReference type="PANTHER" id="PTHR15822">
    <property type="entry name" value="TRAF AND TNF RECEPTOR-ASSOCIATED PROTEIN"/>
    <property type="match status" value="1"/>
</dbReference>
<protein>
    <submittedName>
        <fullName evidence="11">Uncharacterized protein</fullName>
    </submittedName>
</protein>
<dbReference type="InterPro" id="IPR036691">
    <property type="entry name" value="Endo/exonu/phosph_ase_sf"/>
</dbReference>
<gene>
    <name evidence="11" type="ORF">KP509_08G019900</name>
</gene>
<name>A0A8T2U426_CERRI</name>
<evidence type="ECO:0000256" key="3">
    <source>
        <dbReference type="ARBA" id="ARBA00004123"/>
    </source>
</evidence>
<evidence type="ECO:0000256" key="1">
    <source>
        <dbReference type="ARBA" id="ARBA00001936"/>
    </source>
</evidence>
<sequence length="113" mass="12822">MNWVDELDGAVPLPTGWHDVWLMLRPNEEGLTFDCKQNPLLTGSGLRKRLDRFFCHLQDFSLESIEMVGTQAIPGVMFETEVKVKGESKKVQLPVLPSDHFGLLLKIAQNRES</sequence>
<dbReference type="GO" id="GO:0006302">
    <property type="term" value="P:double-strand break repair"/>
    <property type="evidence" value="ECO:0007669"/>
    <property type="project" value="TreeGrafter"/>
</dbReference>
<keyword evidence="7" id="KW-0378">Hydrolase</keyword>
<keyword evidence="4" id="KW-0540">Nuclease</keyword>
<evidence type="ECO:0000256" key="10">
    <source>
        <dbReference type="ARBA" id="ARBA00023242"/>
    </source>
</evidence>
<accession>A0A8T2U426</accession>
<keyword evidence="12" id="KW-1185">Reference proteome</keyword>
<dbReference type="OrthoDB" id="9975959at2759"/>
<comment type="caution">
    <text evidence="11">The sequence shown here is derived from an EMBL/GenBank/DDBJ whole genome shotgun (WGS) entry which is preliminary data.</text>
</comment>
<comment type="subcellular location">
    <subcellularLocation>
        <location evidence="3">Nucleus</location>
    </subcellularLocation>
</comment>
<organism evidence="11 12">
    <name type="scientific">Ceratopteris richardii</name>
    <name type="common">Triangle waterfern</name>
    <dbReference type="NCBI Taxonomy" id="49495"/>
    <lineage>
        <taxon>Eukaryota</taxon>
        <taxon>Viridiplantae</taxon>
        <taxon>Streptophyta</taxon>
        <taxon>Embryophyta</taxon>
        <taxon>Tracheophyta</taxon>
        <taxon>Polypodiopsida</taxon>
        <taxon>Polypodiidae</taxon>
        <taxon>Polypodiales</taxon>
        <taxon>Pteridineae</taxon>
        <taxon>Pteridaceae</taxon>
        <taxon>Parkerioideae</taxon>
        <taxon>Ceratopteris</taxon>
    </lineage>
</organism>
<proteinExistence type="predicted"/>
<dbReference type="OMA" id="INMIGME"/>
<evidence type="ECO:0000256" key="2">
    <source>
        <dbReference type="ARBA" id="ARBA00001946"/>
    </source>
</evidence>
<dbReference type="GO" id="GO:0004518">
    <property type="term" value="F:nuclease activity"/>
    <property type="evidence" value="ECO:0007669"/>
    <property type="project" value="UniProtKB-KW"/>
</dbReference>
<keyword evidence="10" id="KW-0539">Nucleus</keyword>
<comment type="cofactor">
    <cofactor evidence="2">
        <name>Mg(2+)</name>
        <dbReference type="ChEBI" id="CHEBI:18420"/>
    </cofactor>
</comment>
<keyword evidence="9" id="KW-0234">DNA repair</keyword>
<evidence type="ECO:0000313" key="11">
    <source>
        <dbReference type="EMBL" id="KAH7430901.1"/>
    </source>
</evidence>
<comment type="cofactor">
    <cofactor evidence="1">
        <name>Mn(2+)</name>
        <dbReference type="ChEBI" id="CHEBI:29035"/>
    </cofactor>
</comment>
<evidence type="ECO:0000256" key="5">
    <source>
        <dbReference type="ARBA" id="ARBA00022723"/>
    </source>
</evidence>
<dbReference type="GO" id="GO:0005737">
    <property type="term" value="C:cytoplasm"/>
    <property type="evidence" value="ECO:0007669"/>
    <property type="project" value="TreeGrafter"/>
</dbReference>
<keyword evidence="8" id="KW-0460">Magnesium</keyword>
<dbReference type="EMBL" id="CM035413">
    <property type="protein sequence ID" value="KAH7430901.1"/>
    <property type="molecule type" value="Genomic_DNA"/>
</dbReference>
<evidence type="ECO:0000256" key="7">
    <source>
        <dbReference type="ARBA" id="ARBA00022801"/>
    </source>
</evidence>
<keyword evidence="6" id="KW-0227">DNA damage</keyword>
<keyword evidence="5" id="KW-0479">Metal-binding</keyword>
<dbReference type="Proteomes" id="UP000825935">
    <property type="component" value="Chromosome 8"/>
</dbReference>
<evidence type="ECO:0000256" key="9">
    <source>
        <dbReference type="ARBA" id="ARBA00023204"/>
    </source>
</evidence>